<dbReference type="AlphaFoldDB" id="A0A0C4DS84"/>
<dbReference type="InterPro" id="IPR051609">
    <property type="entry name" value="NmrA/Isoflavone_reductase-like"/>
</dbReference>
<dbReference type="SUPFAM" id="SSF51735">
    <property type="entry name" value="NAD(P)-binding Rossmann-fold domains"/>
    <property type="match status" value="1"/>
</dbReference>
<evidence type="ECO:0000259" key="4">
    <source>
        <dbReference type="Pfam" id="PF05368"/>
    </source>
</evidence>
<feature type="signal peptide" evidence="3">
    <location>
        <begin position="1"/>
        <end position="27"/>
    </location>
</feature>
<organism evidence="6 7">
    <name type="scientific">Magnaporthiopsis poae (strain ATCC 64411 / 73-15)</name>
    <name type="common">Kentucky bluegrass fungus</name>
    <name type="synonym">Magnaporthe poae</name>
    <dbReference type="NCBI Taxonomy" id="644358"/>
    <lineage>
        <taxon>Eukaryota</taxon>
        <taxon>Fungi</taxon>
        <taxon>Dikarya</taxon>
        <taxon>Ascomycota</taxon>
        <taxon>Pezizomycotina</taxon>
        <taxon>Sordariomycetes</taxon>
        <taxon>Sordariomycetidae</taxon>
        <taxon>Magnaporthales</taxon>
        <taxon>Magnaporthaceae</taxon>
        <taxon>Magnaporthiopsis</taxon>
    </lineage>
</organism>
<dbReference type="PANTHER" id="PTHR47706">
    <property type="entry name" value="NMRA-LIKE FAMILY PROTEIN"/>
    <property type="match status" value="1"/>
</dbReference>
<dbReference type="OMA" id="VISCFAT"/>
<reference evidence="6" key="4">
    <citation type="journal article" date="2015" name="G3 (Bethesda)">
        <title>Genome sequences of three phytopathogenic species of the Magnaporthaceae family of fungi.</title>
        <authorList>
            <person name="Okagaki L.H."/>
            <person name="Nunes C.C."/>
            <person name="Sailsbery J."/>
            <person name="Clay B."/>
            <person name="Brown D."/>
            <person name="John T."/>
            <person name="Oh Y."/>
            <person name="Young N."/>
            <person name="Fitzgerald M."/>
            <person name="Haas B.J."/>
            <person name="Zeng Q."/>
            <person name="Young S."/>
            <person name="Adiconis X."/>
            <person name="Fan L."/>
            <person name="Levin J.Z."/>
            <person name="Mitchell T.K."/>
            <person name="Okubara P.A."/>
            <person name="Farman M.L."/>
            <person name="Kohn L.M."/>
            <person name="Birren B."/>
            <person name="Ma L.-J."/>
            <person name="Dean R.A."/>
        </authorList>
    </citation>
    <scope>NUCLEOTIDE SEQUENCE</scope>
    <source>
        <strain evidence="6">ATCC 64411 / 73-15</strain>
    </source>
</reference>
<dbReference type="OrthoDB" id="9974981at2759"/>
<dbReference type="PANTHER" id="PTHR47706:SF1">
    <property type="entry name" value="CIPA-LIKE, PUTATIVE (AFU_ORTHOLOGUE AFUA_1G12460)-RELATED"/>
    <property type="match status" value="1"/>
</dbReference>
<sequence length="330" mass="35626">MAPITRVAIAGASGALGLVVLKHLVEAGFDVTVLSRAPGKLPAEYASSAKEIVVDYGSKASLEAALRGQDAVVSTLSDFGGYEAQKPLVEAAVSAGVSRFIPSEFGSNLQHPVVRTLPFATLKVEVEEMLIREASSSAHTANPITYTFIYTNIFLDWGLEEGFTADLENKTATLYNGGSTPLSYTRLPTIAQAVVAVLRRPAETANKIVRIHDGILTQKEFLDAIQEVTGPWTIDEDDVVALQARADEAYAKGILNYWVINGWIMRASHSPGFGAGFVENENKLLGLKEHSTDEMKELVRTLVKDIVENKKYRGSFAKALLSARKDSVGA</sequence>
<accession>A0A0C4DS84</accession>
<feature type="chain" id="PRO_5009385311" description="NmrA-like domain-containing protein" evidence="3">
    <location>
        <begin position="28"/>
        <end position="330"/>
    </location>
</feature>
<dbReference type="EMBL" id="ADBL01000671">
    <property type="status" value="NOT_ANNOTATED_CDS"/>
    <property type="molecule type" value="Genomic_DNA"/>
</dbReference>
<reference evidence="6" key="5">
    <citation type="submission" date="2015-06" db="UniProtKB">
        <authorList>
            <consortium name="EnsemblFungi"/>
        </authorList>
    </citation>
    <scope>IDENTIFICATION</scope>
    <source>
        <strain evidence="6">ATCC 64411</strain>
    </source>
</reference>
<evidence type="ECO:0000256" key="1">
    <source>
        <dbReference type="ARBA" id="ARBA00022857"/>
    </source>
</evidence>
<keyword evidence="7" id="KW-1185">Reference proteome</keyword>
<evidence type="ECO:0000313" key="6">
    <source>
        <dbReference type="EnsemblFungi" id="MAPG_02761T0"/>
    </source>
</evidence>
<dbReference type="eggNOG" id="ENOG502S12R">
    <property type="taxonomic scope" value="Eukaryota"/>
</dbReference>
<dbReference type="STRING" id="644358.A0A0C4DS84"/>
<reference evidence="5" key="3">
    <citation type="submission" date="2011-03" db="EMBL/GenBank/DDBJ databases">
        <title>Annotation of Magnaporthe poae ATCC 64411.</title>
        <authorList>
            <person name="Ma L.-J."/>
            <person name="Dead R."/>
            <person name="Young S.K."/>
            <person name="Zeng Q."/>
            <person name="Gargeya S."/>
            <person name="Fitzgerald M."/>
            <person name="Haas B."/>
            <person name="Abouelleil A."/>
            <person name="Alvarado L."/>
            <person name="Arachchi H.M."/>
            <person name="Berlin A."/>
            <person name="Brown A."/>
            <person name="Chapman S.B."/>
            <person name="Chen Z."/>
            <person name="Dunbar C."/>
            <person name="Freedman E."/>
            <person name="Gearin G."/>
            <person name="Gellesch M."/>
            <person name="Goldberg J."/>
            <person name="Griggs A."/>
            <person name="Gujja S."/>
            <person name="Heiman D."/>
            <person name="Howarth C."/>
            <person name="Larson L."/>
            <person name="Lui A."/>
            <person name="MacDonald P.J.P."/>
            <person name="Mehta T."/>
            <person name="Montmayeur A."/>
            <person name="Murphy C."/>
            <person name="Neiman D."/>
            <person name="Pearson M."/>
            <person name="Priest M."/>
            <person name="Roberts A."/>
            <person name="Saif S."/>
            <person name="Shea T."/>
            <person name="Shenoy N."/>
            <person name="Sisk P."/>
            <person name="Stolte C."/>
            <person name="Sykes S."/>
            <person name="Yandava C."/>
            <person name="Wortman J."/>
            <person name="Nusbaum C."/>
            <person name="Birren B."/>
        </authorList>
    </citation>
    <scope>NUCLEOTIDE SEQUENCE</scope>
    <source>
        <strain evidence="5">ATCC 64411</strain>
    </source>
</reference>
<dbReference type="EnsemblFungi" id="MAPG_02761T0">
    <property type="protein sequence ID" value="MAPG_02761T0"/>
    <property type="gene ID" value="MAPG_02761"/>
</dbReference>
<evidence type="ECO:0000313" key="5">
    <source>
        <dbReference type="EMBL" id="KLU83710.1"/>
    </source>
</evidence>
<evidence type="ECO:0000313" key="7">
    <source>
        <dbReference type="Proteomes" id="UP000011715"/>
    </source>
</evidence>
<dbReference type="GO" id="GO:0016491">
    <property type="term" value="F:oxidoreductase activity"/>
    <property type="evidence" value="ECO:0007669"/>
    <property type="project" value="UniProtKB-KW"/>
</dbReference>
<dbReference type="InterPro" id="IPR036291">
    <property type="entry name" value="NAD(P)-bd_dom_sf"/>
</dbReference>
<evidence type="ECO:0000256" key="3">
    <source>
        <dbReference type="SAM" id="SignalP"/>
    </source>
</evidence>
<reference evidence="7" key="1">
    <citation type="submission" date="2010-05" db="EMBL/GenBank/DDBJ databases">
        <title>The genome sequence of Magnaporthe poae strain ATCC 64411.</title>
        <authorList>
            <person name="Ma L.-J."/>
            <person name="Dead R."/>
            <person name="Young S."/>
            <person name="Zeng Q."/>
            <person name="Koehrsen M."/>
            <person name="Alvarado L."/>
            <person name="Berlin A."/>
            <person name="Chapman S.B."/>
            <person name="Chen Z."/>
            <person name="Freedman E."/>
            <person name="Gellesch M."/>
            <person name="Goldberg J."/>
            <person name="Griggs A."/>
            <person name="Gujja S."/>
            <person name="Heilman E.R."/>
            <person name="Heiman D."/>
            <person name="Hepburn T."/>
            <person name="Howarth C."/>
            <person name="Jen D."/>
            <person name="Larson L."/>
            <person name="Mehta T."/>
            <person name="Neiman D."/>
            <person name="Pearson M."/>
            <person name="Roberts A."/>
            <person name="Saif S."/>
            <person name="Shea T."/>
            <person name="Shenoy N."/>
            <person name="Sisk P."/>
            <person name="Stolte C."/>
            <person name="Sykes S."/>
            <person name="Walk T."/>
            <person name="White J."/>
            <person name="Yandava C."/>
            <person name="Haas B."/>
            <person name="Nusbaum C."/>
            <person name="Birren B."/>
        </authorList>
    </citation>
    <scope>NUCLEOTIDE SEQUENCE [LARGE SCALE GENOMIC DNA]</scope>
    <source>
        <strain evidence="7">ATCC 64411 / 73-15</strain>
    </source>
</reference>
<dbReference type="VEuPathDB" id="FungiDB:MAPG_02761"/>
<dbReference type="InterPro" id="IPR008030">
    <property type="entry name" value="NmrA-like"/>
</dbReference>
<dbReference type="Proteomes" id="UP000011715">
    <property type="component" value="Unassembled WGS sequence"/>
</dbReference>
<dbReference type="CDD" id="cd05259">
    <property type="entry name" value="PCBER_SDR_a"/>
    <property type="match status" value="1"/>
</dbReference>
<keyword evidence="2" id="KW-0560">Oxidoreductase</keyword>
<feature type="domain" description="NmrA-like" evidence="4">
    <location>
        <begin position="6"/>
        <end position="230"/>
    </location>
</feature>
<dbReference type="EMBL" id="GL876967">
    <property type="protein sequence ID" value="KLU83710.1"/>
    <property type="molecule type" value="Genomic_DNA"/>
</dbReference>
<name>A0A0C4DS84_MAGP6</name>
<keyword evidence="1" id="KW-0521">NADP</keyword>
<protein>
    <recommendedName>
        <fullName evidence="4">NmrA-like domain-containing protein</fullName>
    </recommendedName>
</protein>
<proteinExistence type="predicted"/>
<keyword evidence="3" id="KW-0732">Signal</keyword>
<dbReference type="InterPro" id="IPR045312">
    <property type="entry name" value="PCBER-like"/>
</dbReference>
<evidence type="ECO:0000256" key="2">
    <source>
        <dbReference type="ARBA" id="ARBA00023002"/>
    </source>
</evidence>
<dbReference type="Pfam" id="PF05368">
    <property type="entry name" value="NmrA"/>
    <property type="match status" value="1"/>
</dbReference>
<gene>
    <name evidence="5" type="ORF">MAPG_02761</name>
</gene>
<reference evidence="5" key="2">
    <citation type="submission" date="2010-05" db="EMBL/GenBank/DDBJ databases">
        <title>The Genome Sequence of Magnaporthe poae strain ATCC 64411.</title>
        <authorList>
            <consortium name="The Broad Institute Genome Sequencing Platform"/>
            <consortium name="Broad Institute Genome Sequencing Center for Infectious Disease"/>
            <person name="Ma L.-J."/>
            <person name="Dead R."/>
            <person name="Young S."/>
            <person name="Zeng Q."/>
            <person name="Koehrsen M."/>
            <person name="Alvarado L."/>
            <person name="Berlin A."/>
            <person name="Chapman S.B."/>
            <person name="Chen Z."/>
            <person name="Freedman E."/>
            <person name="Gellesch M."/>
            <person name="Goldberg J."/>
            <person name="Griggs A."/>
            <person name="Gujja S."/>
            <person name="Heilman E.R."/>
            <person name="Heiman D."/>
            <person name="Hepburn T."/>
            <person name="Howarth C."/>
            <person name="Jen D."/>
            <person name="Larson L."/>
            <person name="Mehta T."/>
            <person name="Neiman D."/>
            <person name="Pearson M."/>
            <person name="Roberts A."/>
            <person name="Saif S."/>
            <person name="Shea T."/>
            <person name="Shenoy N."/>
            <person name="Sisk P."/>
            <person name="Stolte C."/>
            <person name="Sykes S."/>
            <person name="Walk T."/>
            <person name="White J."/>
            <person name="Yandava C."/>
            <person name="Haas B."/>
            <person name="Nusbaum C."/>
            <person name="Birren B."/>
        </authorList>
    </citation>
    <scope>NUCLEOTIDE SEQUENCE</scope>
    <source>
        <strain evidence="5">ATCC 64411</strain>
    </source>
</reference>
<dbReference type="Gene3D" id="3.40.50.720">
    <property type="entry name" value="NAD(P)-binding Rossmann-like Domain"/>
    <property type="match status" value="1"/>
</dbReference>